<dbReference type="SUPFAM" id="SSF52833">
    <property type="entry name" value="Thioredoxin-like"/>
    <property type="match status" value="1"/>
</dbReference>
<dbReference type="Proteomes" id="UP000036850">
    <property type="component" value="Unassembled WGS sequence"/>
</dbReference>
<dbReference type="InterPro" id="IPR036249">
    <property type="entry name" value="Thioredoxin-like_sf"/>
</dbReference>
<sequence length="209" mass="23444">MQFIYVMDPMCGWCYGFQPELERFLTPYPDAQVSWIMGGLAPDTTQPMAESLRDTIASYWVEIERRTSVTFNHDFWHLNTPVRSTYQACRAVIAAQSLAEQGSQKHGAMVMAKTIQAAYYQQAKNPSLDATLVGCAMAIGLDDVQFESALHAAETEAQFQQHLDIARQLQVTGFPALFYVNENGYAYPLTLGFCYADDLAQRLASCIKK</sequence>
<proteinExistence type="predicted"/>
<dbReference type="PATRIC" id="fig|43658.6.peg.2188"/>
<dbReference type="Gene3D" id="3.40.30.10">
    <property type="entry name" value="Glutaredoxin"/>
    <property type="match status" value="1"/>
</dbReference>
<dbReference type="OrthoDB" id="9813770at2"/>
<reference evidence="2" key="1">
    <citation type="submission" date="2015-07" db="EMBL/GenBank/DDBJ databases">
        <title>Draft genome sequence of a Pseudoalteromonas rubra strain, OCN096, isolated from Kaneohe Bay, Oahu, Hawaii.</title>
        <authorList>
            <person name="Beurmann S."/>
            <person name="Ushijima B."/>
            <person name="Belcaid M."/>
            <person name="Callahan S.M."/>
            <person name="Aeby G.S."/>
        </authorList>
    </citation>
    <scope>NUCLEOTIDE SEQUENCE [LARGE SCALE GENOMIC DNA]</scope>
    <source>
        <strain evidence="2">OCN096</strain>
    </source>
</reference>
<dbReference type="CDD" id="cd03025">
    <property type="entry name" value="DsbA_FrnE_like"/>
    <property type="match status" value="1"/>
</dbReference>
<name>A0A0L0ENE1_9GAMM</name>
<evidence type="ECO:0000313" key="1">
    <source>
        <dbReference type="EMBL" id="KNC65921.1"/>
    </source>
</evidence>
<comment type="caution">
    <text evidence="1">The sequence shown here is derived from an EMBL/GenBank/DDBJ whole genome shotgun (WGS) entry which is preliminary data.</text>
</comment>
<dbReference type="EMBL" id="LFZX01000210">
    <property type="protein sequence ID" value="KNC65921.1"/>
    <property type="molecule type" value="Genomic_DNA"/>
</dbReference>
<accession>A0A0L0ENE1</accession>
<protein>
    <recommendedName>
        <fullName evidence="3">DsbA family protein</fullName>
    </recommendedName>
</protein>
<dbReference type="AlphaFoldDB" id="A0A0L0ENE1"/>
<gene>
    <name evidence="1" type="ORF">AC626_20200</name>
</gene>
<evidence type="ECO:0000313" key="2">
    <source>
        <dbReference type="Proteomes" id="UP000036850"/>
    </source>
</evidence>
<dbReference type="PANTHER" id="PTHR13887">
    <property type="entry name" value="GLUTATHIONE S-TRANSFERASE KAPPA"/>
    <property type="match status" value="1"/>
</dbReference>
<dbReference type="PANTHER" id="PTHR13887:SF54">
    <property type="entry name" value="DSBA FAMILY PROTEIN"/>
    <property type="match status" value="1"/>
</dbReference>
<dbReference type="Pfam" id="PF13743">
    <property type="entry name" value="Thioredoxin_5"/>
    <property type="match status" value="1"/>
</dbReference>
<dbReference type="Gene3D" id="1.10.472.60">
    <property type="entry name" value="putative protein disulfide isomerase domain"/>
    <property type="match status" value="1"/>
</dbReference>
<evidence type="ECO:0008006" key="3">
    <source>
        <dbReference type="Google" id="ProtNLM"/>
    </source>
</evidence>
<organism evidence="1 2">
    <name type="scientific">Pseudoalteromonas rubra</name>
    <dbReference type="NCBI Taxonomy" id="43658"/>
    <lineage>
        <taxon>Bacteria</taxon>
        <taxon>Pseudomonadati</taxon>
        <taxon>Pseudomonadota</taxon>
        <taxon>Gammaproteobacteria</taxon>
        <taxon>Alteromonadales</taxon>
        <taxon>Pseudoalteromonadaceae</taxon>
        <taxon>Pseudoalteromonas</taxon>
    </lineage>
</organism>